<evidence type="ECO:0000313" key="4">
    <source>
        <dbReference type="Proteomes" id="UP000054935"/>
    </source>
</evidence>
<dbReference type="CDD" id="cd02965">
    <property type="entry name" value="HyaE"/>
    <property type="match status" value="1"/>
</dbReference>
<dbReference type="EMBL" id="CYSE01000001">
    <property type="protein sequence ID" value="CUH75918.1"/>
    <property type="molecule type" value="Genomic_DNA"/>
</dbReference>
<dbReference type="Proteomes" id="UP000054935">
    <property type="component" value="Unassembled WGS sequence"/>
</dbReference>
<protein>
    <recommendedName>
        <fullName evidence="2">Hydrogenase expression/formation protein</fullName>
    </recommendedName>
</protein>
<dbReference type="STRING" id="441103.TRN7648_00691"/>
<sequence>MSHPLITRLNTEFGWPMLDTSGDLTAFVEQPGAHALFVPGDPKRNLESADVAVILPELKQAFQGKFDAAVVGDAVETELRERTKVLKTPSVIFYRDGELIGGIPKVRDWDDYMARIAQILAKPPVAAE</sequence>
<dbReference type="AlphaFoldDB" id="A0A0P1GMQ7"/>
<evidence type="ECO:0000256" key="2">
    <source>
        <dbReference type="PIRNR" id="PIRNR038934"/>
    </source>
</evidence>
<keyword evidence="4" id="KW-1185">Reference proteome</keyword>
<name>A0A0P1GMQ7_9RHOB</name>
<dbReference type="Gene3D" id="3.40.30.10">
    <property type="entry name" value="Glutaredoxin"/>
    <property type="match status" value="1"/>
</dbReference>
<accession>A0A0P1GMQ7</accession>
<dbReference type="PIRSF" id="PIRSF038934">
    <property type="entry name" value="HyaE_HupG"/>
    <property type="match status" value="1"/>
</dbReference>
<dbReference type="SUPFAM" id="SSF52833">
    <property type="entry name" value="Thioredoxin-like"/>
    <property type="match status" value="1"/>
</dbReference>
<comment type="similarity">
    <text evidence="1 2">Belongs to the HupG/HyaE family.</text>
</comment>
<dbReference type="InterPro" id="IPR010893">
    <property type="entry name" value="NiFe-hyd_mat_HyaE"/>
</dbReference>
<proteinExistence type="inferred from homology"/>
<dbReference type="Pfam" id="PF07449">
    <property type="entry name" value="HyaE"/>
    <property type="match status" value="1"/>
</dbReference>
<dbReference type="OrthoDB" id="6560050at2"/>
<evidence type="ECO:0000256" key="1">
    <source>
        <dbReference type="ARBA" id="ARBA00009004"/>
    </source>
</evidence>
<gene>
    <name evidence="3" type="ORF">TRN7648_00691</name>
</gene>
<dbReference type="RefSeq" id="WP_058246204.1">
    <property type="nucleotide sequence ID" value="NZ_CYSE01000001.1"/>
</dbReference>
<dbReference type="InterPro" id="IPR036249">
    <property type="entry name" value="Thioredoxin-like_sf"/>
</dbReference>
<evidence type="ECO:0000313" key="3">
    <source>
        <dbReference type="EMBL" id="CUH75918.1"/>
    </source>
</evidence>
<organism evidence="3 4">
    <name type="scientific">Tropicibacter naphthalenivorans</name>
    <dbReference type="NCBI Taxonomy" id="441103"/>
    <lineage>
        <taxon>Bacteria</taxon>
        <taxon>Pseudomonadati</taxon>
        <taxon>Pseudomonadota</taxon>
        <taxon>Alphaproteobacteria</taxon>
        <taxon>Rhodobacterales</taxon>
        <taxon>Roseobacteraceae</taxon>
        <taxon>Tropicibacter</taxon>
    </lineage>
</organism>
<reference evidence="3 4" key="1">
    <citation type="submission" date="2015-09" db="EMBL/GenBank/DDBJ databases">
        <authorList>
            <consortium name="Swine Surveillance"/>
        </authorList>
    </citation>
    <scope>NUCLEOTIDE SEQUENCE [LARGE SCALE GENOMIC DNA]</scope>
    <source>
        <strain evidence="3 4">CECT 7648</strain>
    </source>
</reference>